<proteinExistence type="predicted"/>
<dbReference type="SUPFAM" id="SSF53448">
    <property type="entry name" value="Nucleotide-diphospho-sugar transferases"/>
    <property type="match status" value="1"/>
</dbReference>
<gene>
    <name evidence="1" type="ORF">GCM10025790_08010</name>
</gene>
<dbReference type="InterPro" id="IPR029044">
    <property type="entry name" value="Nucleotide-diphossugar_trans"/>
</dbReference>
<dbReference type="InterPro" id="IPR050793">
    <property type="entry name" value="CMP-NeuNAc_synthase"/>
</dbReference>
<keyword evidence="2" id="KW-1185">Reference proteome</keyword>
<comment type="caution">
    <text evidence="1">The sequence shown here is derived from an EMBL/GenBank/DDBJ whole genome shotgun (WGS) entry which is preliminary data.</text>
</comment>
<organism evidence="1 2">
    <name type="scientific">Nesterenkonia rhizosphaerae</name>
    <dbReference type="NCBI Taxonomy" id="1348272"/>
    <lineage>
        <taxon>Bacteria</taxon>
        <taxon>Bacillati</taxon>
        <taxon>Actinomycetota</taxon>
        <taxon>Actinomycetes</taxon>
        <taxon>Micrococcales</taxon>
        <taxon>Micrococcaceae</taxon>
        <taxon>Nesterenkonia</taxon>
    </lineage>
</organism>
<dbReference type="Gene3D" id="3.90.550.10">
    <property type="entry name" value="Spore Coat Polysaccharide Biosynthesis Protein SpsA, Chain A"/>
    <property type="match status" value="1"/>
</dbReference>
<name>A0ABP9FTA9_9MICC</name>
<evidence type="ECO:0000313" key="1">
    <source>
        <dbReference type="EMBL" id="GAA4915356.1"/>
    </source>
</evidence>
<reference evidence="2" key="1">
    <citation type="journal article" date="2019" name="Int. J. Syst. Evol. Microbiol.">
        <title>The Global Catalogue of Microorganisms (GCM) 10K type strain sequencing project: providing services to taxonomists for standard genome sequencing and annotation.</title>
        <authorList>
            <consortium name="The Broad Institute Genomics Platform"/>
            <consortium name="The Broad Institute Genome Sequencing Center for Infectious Disease"/>
            <person name="Wu L."/>
            <person name="Ma J."/>
        </authorList>
    </citation>
    <scope>NUCLEOTIDE SEQUENCE [LARGE SCALE GENOMIC DNA]</scope>
    <source>
        <strain evidence="2">JCM 19129</strain>
    </source>
</reference>
<evidence type="ECO:0008006" key="3">
    <source>
        <dbReference type="Google" id="ProtNLM"/>
    </source>
</evidence>
<evidence type="ECO:0000313" key="2">
    <source>
        <dbReference type="Proteomes" id="UP001500368"/>
    </source>
</evidence>
<dbReference type="PANTHER" id="PTHR21485">
    <property type="entry name" value="HAD SUPERFAMILY MEMBERS CMAS AND KDSC"/>
    <property type="match status" value="1"/>
</dbReference>
<dbReference type="RefSeq" id="WP_345476785.1">
    <property type="nucleotide sequence ID" value="NZ_BAABLW010000003.1"/>
</dbReference>
<dbReference type="PANTHER" id="PTHR21485:SF6">
    <property type="entry name" value="N-ACYLNEURAMINATE CYTIDYLYLTRANSFERASE-RELATED"/>
    <property type="match status" value="1"/>
</dbReference>
<dbReference type="InterPro" id="IPR003329">
    <property type="entry name" value="Cytidylyl_trans"/>
</dbReference>
<accession>A0ABP9FTA9</accession>
<dbReference type="Pfam" id="PF02348">
    <property type="entry name" value="CTP_transf_3"/>
    <property type="match status" value="1"/>
</dbReference>
<dbReference type="Proteomes" id="UP001500368">
    <property type="component" value="Unassembled WGS sequence"/>
</dbReference>
<sequence>MSAAISPADTEQITVVIPARAGSERVKNKNTRRFASYEGGLLELKLKQLTRTSQIDRIIVSSNDPVVLEYTSRFAQEQGDSRIEALERPDELGRSSTPMSVFIQYVAGLQESGTMMMTHVTHPFIGSQHFTELVRAWRQAASAGHDSLLTVTKLQTFLWDENGPYNYDPSDERWPRSQDIKPLFEINHGAYLIPFRVMRETGDRVGNHPKMYELPENVVLDIDWEDQFTLLQDIAEAKEFRGISIL</sequence>
<protein>
    <recommendedName>
        <fullName evidence="3">Acylneuraminate cytidylyltransferase</fullName>
    </recommendedName>
</protein>
<dbReference type="EMBL" id="BAABLW010000003">
    <property type="protein sequence ID" value="GAA4915356.1"/>
    <property type="molecule type" value="Genomic_DNA"/>
</dbReference>